<dbReference type="InterPro" id="IPR022158">
    <property type="entry name" value="Inositol_phosphatase"/>
</dbReference>
<proteinExistence type="predicted"/>
<accession>A0A9X6RN18</accession>
<dbReference type="InterPro" id="IPR002013">
    <property type="entry name" value="SAC_dom"/>
</dbReference>
<gene>
    <name evidence="4" type="ORF">BV898_18332</name>
</gene>
<feature type="region of interest" description="Disordered" evidence="1">
    <location>
        <begin position="977"/>
        <end position="1043"/>
    </location>
</feature>
<evidence type="ECO:0000259" key="3">
    <source>
        <dbReference type="PROSITE" id="PS51791"/>
    </source>
</evidence>
<sequence length="1043" mass="116333">MQLFKSRSHYLFVDGEHCLWCSRFDGTVEAKSCSSIADLKSLSFMCHLEGIIGKVQIFPDSEPKLLLILSKSVVAQIGSDNDIYRIDHIGILALSPSEPVEGDRLLFSGKIGLDAAGDGLPISSETPERAADSLSESNLILVNRGVQKTLKTLRQATNFSLGGKTNRKDKSERDKLERRILEDIAKMFNASQSFYYSFTWDITRCTQQIFRSSSSSFSSNEPDSAESAAPPPVGVRKPTWRTADERFFWNRDLWPDFSLPATPAAGSAEEDHWIIPILQGYVQQEALLIDLNTFDSGGLLHVPGADYVAPLCCNVTIVSRRSRFRAGTRYKRRGIDEKGNVANYVETENILNVMGHCLSFVQVRGSIPVYWSQPGMKYRPAPRLDRSWQESNQAFTQHFKEQLKMYKHQAIVNLVEQTGREKVLADAYLHGILDFDNENLVYVSFDFHEYCRGLKLENIGILIRSLHEVFQSMQFFWSKSADPIRGEEPVMCLQRSVFRVNCVDCLDRTNVVQAAFARFVMESQLRKMGILLPDCDFPVDCKQTLQTMWANNGDVISRQYAGTSALKGDITRTGERKLAGLMKDGYTSANRYYLNQFKDAYRQAAIDATLGLFFQEESLLLPSVASASADPSEFERVKQLVDDCKRILIPETEIALGGWPVIDSDPSTGDTGRNDMDAVLLLSTQAYYVGEYSDESDQLVGCQRVPLEDVDSIEIGPEPVMFRSSRKSIIRVNYHIKHEPGYCHQFRSAGLRFFNSVIMPVTTEEESIEMFRSVAESFSMALQSQYHKEIPITYGKMQRKQTKIPPKDAAPVESEGGIYTAAVVPPPVVNGASHTSHLGDVLSAVKNKLADLNPIRMHLPKTNSRAGLYSLDQVSKKEISAEEDSSDGGRGEPNHTVDDWTFVESTGGHDEDGRDALFDSCGITISTEPPLIDLGNDQEDSTRLNRLLPGHRRHSRSSNALHEEPLVSTTPLVLSASPSMKGFHSEATTPAELRPNTSHSDLPQLNAGGGGHPKKASPSPARQGNTYERSKSKRSCRTKIIEL</sequence>
<protein>
    <submittedName>
        <fullName evidence="4">Phosphatidylinositide phosphatase SAC2</fullName>
    </submittedName>
</protein>
<dbReference type="Pfam" id="PF02383">
    <property type="entry name" value="Syja_N"/>
    <property type="match status" value="1"/>
</dbReference>
<feature type="compositionally biased region" description="Basic and acidic residues" evidence="1">
    <location>
        <begin position="887"/>
        <end position="898"/>
    </location>
</feature>
<feature type="domain" description="HSac2" evidence="3">
    <location>
        <begin position="631"/>
        <end position="780"/>
    </location>
</feature>
<dbReference type="GO" id="GO:0045334">
    <property type="term" value="C:clathrin-coated endocytic vesicle"/>
    <property type="evidence" value="ECO:0007669"/>
    <property type="project" value="TreeGrafter"/>
</dbReference>
<dbReference type="PROSITE" id="PS51791">
    <property type="entry name" value="HSAC2"/>
    <property type="match status" value="1"/>
</dbReference>
<dbReference type="PROSITE" id="PS50275">
    <property type="entry name" value="SAC"/>
    <property type="match status" value="1"/>
</dbReference>
<dbReference type="Proteomes" id="UP000192578">
    <property type="component" value="Unassembled WGS sequence"/>
</dbReference>
<dbReference type="OrthoDB" id="405996at2759"/>
<feature type="region of interest" description="Disordered" evidence="1">
    <location>
        <begin position="877"/>
        <end position="914"/>
    </location>
</feature>
<evidence type="ECO:0000256" key="1">
    <source>
        <dbReference type="SAM" id="MobiDB-lite"/>
    </source>
</evidence>
<reference evidence="5" key="1">
    <citation type="submission" date="2017-01" db="EMBL/GenBank/DDBJ databases">
        <title>Comparative genomics of anhydrobiosis in the tardigrade Hypsibius dujardini.</title>
        <authorList>
            <person name="Yoshida Y."/>
            <person name="Koutsovoulos G."/>
            <person name="Laetsch D."/>
            <person name="Stevens L."/>
            <person name="Kumar S."/>
            <person name="Horikawa D."/>
            <person name="Ishino K."/>
            <person name="Komine S."/>
            <person name="Tomita M."/>
            <person name="Blaxter M."/>
            <person name="Arakawa K."/>
        </authorList>
    </citation>
    <scope>NUCLEOTIDE SEQUENCE [LARGE SCALE GENOMIC DNA]</scope>
    <source>
        <strain evidence="5">Z151</strain>
    </source>
</reference>
<dbReference type="EMBL" id="MTYJ01000356">
    <property type="protein sequence ID" value="OWA53913.1"/>
    <property type="molecule type" value="Genomic_DNA"/>
</dbReference>
<name>A0A9X6RN18_HYPEX</name>
<keyword evidence="5" id="KW-1185">Reference proteome</keyword>
<feature type="compositionally biased region" description="Low complexity" evidence="1">
    <location>
        <begin position="216"/>
        <end position="228"/>
    </location>
</feature>
<dbReference type="AlphaFoldDB" id="A0A9X6RN18"/>
<comment type="caution">
    <text evidence="4">The sequence shown here is derived from an EMBL/GenBank/DDBJ whole genome shotgun (WGS) entry which is preliminary data.</text>
</comment>
<evidence type="ECO:0000313" key="4">
    <source>
        <dbReference type="EMBL" id="OWA53913.1"/>
    </source>
</evidence>
<organism evidence="4 5">
    <name type="scientific">Hypsibius exemplaris</name>
    <name type="common">Freshwater tardigrade</name>
    <dbReference type="NCBI Taxonomy" id="2072580"/>
    <lineage>
        <taxon>Eukaryota</taxon>
        <taxon>Metazoa</taxon>
        <taxon>Ecdysozoa</taxon>
        <taxon>Tardigrada</taxon>
        <taxon>Eutardigrada</taxon>
        <taxon>Parachela</taxon>
        <taxon>Hypsibioidea</taxon>
        <taxon>Hypsibiidae</taxon>
        <taxon>Hypsibius</taxon>
    </lineage>
</organism>
<dbReference type="GO" id="GO:0043812">
    <property type="term" value="F:phosphatidylinositol-4-phosphate phosphatase activity"/>
    <property type="evidence" value="ECO:0007669"/>
    <property type="project" value="TreeGrafter"/>
</dbReference>
<evidence type="ECO:0000313" key="5">
    <source>
        <dbReference type="Proteomes" id="UP000192578"/>
    </source>
</evidence>
<dbReference type="InterPro" id="IPR034753">
    <property type="entry name" value="hSac2"/>
</dbReference>
<evidence type="ECO:0000259" key="2">
    <source>
        <dbReference type="PROSITE" id="PS50275"/>
    </source>
</evidence>
<dbReference type="PANTHER" id="PTHR45662:SF8">
    <property type="entry name" value="PHOSPHATIDYLINOSITIDE PHOSPHATASE SAC2"/>
    <property type="match status" value="1"/>
</dbReference>
<dbReference type="GO" id="GO:0046856">
    <property type="term" value="P:phosphatidylinositol dephosphorylation"/>
    <property type="evidence" value="ECO:0007669"/>
    <property type="project" value="TreeGrafter"/>
</dbReference>
<feature type="region of interest" description="Disordered" evidence="1">
    <location>
        <begin position="216"/>
        <end position="238"/>
    </location>
</feature>
<dbReference type="GO" id="GO:2001135">
    <property type="term" value="P:regulation of endocytic recycling"/>
    <property type="evidence" value="ECO:0007669"/>
    <property type="project" value="TreeGrafter"/>
</dbReference>
<dbReference type="GO" id="GO:0005769">
    <property type="term" value="C:early endosome"/>
    <property type="evidence" value="ECO:0007669"/>
    <property type="project" value="TreeGrafter"/>
</dbReference>
<feature type="domain" description="SAC" evidence="2">
    <location>
        <begin position="185"/>
        <end position="562"/>
    </location>
</feature>
<dbReference type="Pfam" id="PF12456">
    <property type="entry name" value="hSac2"/>
    <property type="match status" value="1"/>
</dbReference>
<dbReference type="PANTHER" id="PTHR45662">
    <property type="entry name" value="PHOSPHATIDYLINOSITIDE PHOSPHATASE SAC1"/>
    <property type="match status" value="1"/>
</dbReference>
<feature type="region of interest" description="Disordered" evidence="1">
    <location>
        <begin position="950"/>
        <end position="969"/>
    </location>
</feature>